<organism evidence="2 3">
    <name type="scientific">Clostridium thailandense</name>
    <dbReference type="NCBI Taxonomy" id="2794346"/>
    <lineage>
        <taxon>Bacteria</taxon>
        <taxon>Bacillati</taxon>
        <taxon>Bacillota</taxon>
        <taxon>Clostridia</taxon>
        <taxon>Eubacteriales</taxon>
        <taxon>Clostridiaceae</taxon>
        <taxon>Clostridium</taxon>
    </lineage>
</organism>
<accession>A0A949X166</accession>
<gene>
    <name evidence="2" type="ORF">I6U48_02985</name>
</gene>
<comment type="caution">
    <text evidence="2">The sequence shown here is derived from an EMBL/GenBank/DDBJ whole genome shotgun (WGS) entry which is preliminary data.</text>
</comment>
<reference evidence="2" key="1">
    <citation type="submission" date="2020-12" db="EMBL/GenBank/DDBJ databases">
        <title>Clostridium thailandense sp. nov., a novel acetogenic bacterium isolated from peat land soil in Thailand.</title>
        <authorList>
            <person name="Chaikitkaew S."/>
            <person name="Birkeland N.K."/>
        </authorList>
    </citation>
    <scope>NUCLEOTIDE SEQUENCE</scope>
    <source>
        <strain evidence="2">PL3</strain>
    </source>
</reference>
<protein>
    <submittedName>
        <fullName evidence="2">Winged helix-turn-helix domain-containing protein</fullName>
    </submittedName>
</protein>
<evidence type="ECO:0000259" key="1">
    <source>
        <dbReference type="Pfam" id="PF13592"/>
    </source>
</evidence>
<dbReference type="InterPro" id="IPR025959">
    <property type="entry name" value="Winged_HTH_dom"/>
</dbReference>
<dbReference type="RefSeq" id="WP_218318918.1">
    <property type="nucleotide sequence ID" value="NZ_JAEEGC010000013.1"/>
</dbReference>
<sequence length="178" mass="20612">MGRKAMEISLHGYTIEELRTLRNKTTDTFARGILTTVILRYEGKGNAYIISDVQKSKPTIVSYIKDWNKRGLESLKDNRGGSESSFTAEMLDDLMNTLNKSKPNDYNLIGYRWTSPLLAEYINQTYGVLYSDETIRRILISENYTFKRAQAKPSKADKSEQEGFKKNERAFRYCRGFF</sequence>
<dbReference type="Proteomes" id="UP000694308">
    <property type="component" value="Unassembled WGS sequence"/>
</dbReference>
<name>A0A949X166_9CLOT</name>
<proteinExistence type="predicted"/>
<dbReference type="Pfam" id="PF13592">
    <property type="entry name" value="HTH_33"/>
    <property type="match status" value="1"/>
</dbReference>
<dbReference type="EMBL" id="JAEEGC010000013">
    <property type="protein sequence ID" value="MBV7271879.1"/>
    <property type="molecule type" value="Genomic_DNA"/>
</dbReference>
<feature type="domain" description="Winged helix-turn helix" evidence="1">
    <location>
        <begin position="111"/>
        <end position="167"/>
    </location>
</feature>
<keyword evidence="3" id="KW-1185">Reference proteome</keyword>
<evidence type="ECO:0000313" key="2">
    <source>
        <dbReference type="EMBL" id="MBV7271879.1"/>
    </source>
</evidence>
<dbReference type="AlphaFoldDB" id="A0A949X166"/>
<evidence type="ECO:0000313" key="3">
    <source>
        <dbReference type="Proteomes" id="UP000694308"/>
    </source>
</evidence>